<name>A0A559T5H0_SERFO</name>
<proteinExistence type="predicted"/>
<accession>A0A559T5H0</accession>
<evidence type="ECO:0000313" key="1">
    <source>
        <dbReference type="EMBL" id="TVZ69854.1"/>
    </source>
</evidence>
<reference evidence="1" key="1">
    <citation type="submission" date="2019-06" db="EMBL/GenBank/DDBJ databases">
        <authorList>
            <person name="Deangelis K."/>
            <person name="Huntemann M."/>
            <person name="Clum A."/>
            <person name="Pillay M."/>
            <person name="Palaniappan K."/>
            <person name="Varghese N."/>
            <person name="Mikhailova N."/>
            <person name="Stamatis D."/>
            <person name="Reddy T."/>
            <person name="Daum C."/>
            <person name="Shapiro N."/>
            <person name="Ivanova N."/>
            <person name="Kyrpides N."/>
            <person name="Woyke T."/>
        </authorList>
    </citation>
    <scope>NUCLEOTIDE SEQUENCE [LARGE SCALE GENOMIC DNA]</scope>
    <source>
        <strain evidence="1">128R</strain>
    </source>
</reference>
<organism evidence="1">
    <name type="scientific">Serratia fonticola</name>
    <dbReference type="NCBI Taxonomy" id="47917"/>
    <lineage>
        <taxon>Bacteria</taxon>
        <taxon>Pseudomonadati</taxon>
        <taxon>Pseudomonadota</taxon>
        <taxon>Gammaproteobacteria</taxon>
        <taxon>Enterobacterales</taxon>
        <taxon>Yersiniaceae</taxon>
        <taxon>Serratia</taxon>
    </lineage>
</organism>
<dbReference type="AlphaFoldDB" id="A0A559T5H0"/>
<dbReference type="EMBL" id="VISQ01000001">
    <property type="protein sequence ID" value="TVZ69854.1"/>
    <property type="molecule type" value="Genomic_DNA"/>
</dbReference>
<gene>
    <name evidence="1" type="ORF">FHU10_2387</name>
</gene>
<sequence length="57" mass="6232">MGLKLVCNSGSKGGMSQLSCGMDCPLSLWERVRGYSVFAFQHLRLAIVLNAEPFNQA</sequence>
<reference evidence="1" key="2">
    <citation type="submission" date="2019-08" db="EMBL/GenBank/DDBJ databases">
        <title>Investigation of anaerobic lignin degradation for improved lignocellulosic biofuels.</title>
        <authorList>
            <person name="Deangelis K.PhD."/>
        </authorList>
    </citation>
    <scope>NUCLEOTIDE SEQUENCE [LARGE SCALE GENOMIC DNA]</scope>
    <source>
        <strain evidence="1">128R</strain>
    </source>
</reference>
<protein>
    <submittedName>
        <fullName evidence="1">Uncharacterized protein</fullName>
    </submittedName>
</protein>
<comment type="caution">
    <text evidence="1">The sequence shown here is derived from an EMBL/GenBank/DDBJ whole genome shotgun (WGS) entry which is preliminary data.</text>
</comment>